<feature type="signal peptide" evidence="2">
    <location>
        <begin position="1"/>
        <end position="20"/>
    </location>
</feature>
<dbReference type="NCBIfam" id="TIGR04183">
    <property type="entry name" value="Por_Secre_tail"/>
    <property type="match status" value="1"/>
</dbReference>
<evidence type="ECO:0000256" key="1">
    <source>
        <dbReference type="ARBA" id="ARBA00022729"/>
    </source>
</evidence>
<evidence type="ECO:0000259" key="3">
    <source>
        <dbReference type="PROSITE" id="PS51841"/>
    </source>
</evidence>
<gene>
    <name evidence="4" type="ORF">ES677_07035</name>
</gene>
<dbReference type="Proteomes" id="UP000323621">
    <property type="component" value="Unassembled WGS sequence"/>
</dbReference>
<name>A0ABY3MB21_9FLAO</name>
<protein>
    <submittedName>
        <fullName evidence="4">T9SS sorting signal type C domain-containing protein</fullName>
    </submittedName>
</protein>
<dbReference type="PROSITE" id="PS51841">
    <property type="entry name" value="LTD"/>
    <property type="match status" value="1"/>
</dbReference>
<proteinExistence type="predicted"/>
<dbReference type="NCBIfam" id="NF033708">
    <property type="entry name" value="T9SS_Cterm_ChiA"/>
    <property type="match status" value="1"/>
</dbReference>
<feature type="chain" id="PRO_5047429116" evidence="2">
    <location>
        <begin position="21"/>
        <end position="1072"/>
    </location>
</feature>
<evidence type="ECO:0000313" key="5">
    <source>
        <dbReference type="Proteomes" id="UP000323621"/>
    </source>
</evidence>
<feature type="domain" description="LTD" evidence="3">
    <location>
        <begin position="309"/>
        <end position="430"/>
    </location>
</feature>
<reference evidence="4 5" key="1">
    <citation type="submission" date="2019-08" db="EMBL/GenBank/DDBJ databases">
        <title>Genomes of Antarctic Bizionia species.</title>
        <authorList>
            <person name="Bowman J.P."/>
        </authorList>
    </citation>
    <scope>NUCLEOTIDE SEQUENCE [LARGE SCALE GENOMIC DNA]</scope>
    <source>
        <strain evidence="4 5">IC164</strain>
    </source>
</reference>
<dbReference type="EMBL" id="VSKN01000007">
    <property type="protein sequence ID" value="TYC13480.1"/>
    <property type="molecule type" value="Genomic_DNA"/>
</dbReference>
<dbReference type="RefSeq" id="WP_148380870.1">
    <property type="nucleotide sequence ID" value="NZ_VSKN01000007.1"/>
</dbReference>
<dbReference type="InterPro" id="IPR036415">
    <property type="entry name" value="Lamin_tail_dom_sf"/>
</dbReference>
<keyword evidence="5" id="KW-1185">Reference proteome</keyword>
<dbReference type="SUPFAM" id="SSF74853">
    <property type="entry name" value="Lamin A/C globular tail domain"/>
    <property type="match status" value="1"/>
</dbReference>
<evidence type="ECO:0000256" key="2">
    <source>
        <dbReference type="SAM" id="SignalP"/>
    </source>
</evidence>
<comment type="caution">
    <text evidence="4">The sequence shown here is derived from an EMBL/GenBank/DDBJ whole genome shotgun (WGS) entry which is preliminary data.</text>
</comment>
<organism evidence="4 5">
    <name type="scientific">Bizionia gelidisalsuginis</name>
    <dbReference type="NCBI Taxonomy" id="291188"/>
    <lineage>
        <taxon>Bacteria</taxon>
        <taxon>Pseudomonadati</taxon>
        <taxon>Bacteroidota</taxon>
        <taxon>Flavobacteriia</taxon>
        <taxon>Flavobacteriales</taxon>
        <taxon>Flavobacteriaceae</taxon>
        <taxon>Bizionia</taxon>
    </lineage>
</organism>
<keyword evidence="1 2" id="KW-0732">Signal</keyword>
<dbReference type="InterPro" id="IPR001322">
    <property type="entry name" value="Lamin_tail_dom"/>
</dbReference>
<dbReference type="Pfam" id="PF00932">
    <property type="entry name" value="LTD"/>
    <property type="match status" value="1"/>
</dbReference>
<accession>A0ABY3MB21</accession>
<evidence type="ECO:0000313" key="4">
    <source>
        <dbReference type="EMBL" id="TYC13480.1"/>
    </source>
</evidence>
<sequence length="1072" mass="117056">MKIKLLFITLLFSCLGISQTTIYTENFTNQLNKGATYNAATGLTEIDLSGVTWSIDVSAISLNETSDWFKVNDDTEFIEGRDLDGTAIWFSPVIDISNFTNIQFSIDASESSPTEDNLENNDTFITEFSLDGGLWTLAGNNGSIQNDFVDTAVSHNTFLNGSTLELRVSISTNANDERIRLDTIIIEGIAPTSPTIIINPNSNSVTGLTNVEGNVPLTYETFTVQGSALTNDITLNAPANFLISDTFNGPYQPSITLIPTAGEVFTSTIYTQLNFSAVVGTHNEIINISSTGAPTKTVGVSGEVFPYIPSGDCTELFISEYHEAATGTPNEQYLELYNPTNTSIDLTNYQLARFKNGLTNTPPLIRTLNGNIAPYTTYLIARNNSILCGSGTPDYCTGSTVMNFDGNDVITLQNSAGINIDTVGDLGVNNMFGQNVDLARNTNIQTPTTTYSPSDWTSSPSNNTTNLGYYFNDCQCSGITIWDGLNWSITPDSNTSAILNANYTTGIAGQPSFSACRLTISSGVSLTIQDNTSVKINNVVINKGSLVIHDKGSFVQENNSAPFINNTSSASPVMVHKRTAPVNYWYEYTYWSSPVPEETLETFLPDTSPSRKFKFNGSAFADVYAETLNNNDTSTLGQDDVDDDGNDWEYASGFMIPGKGYAATLSPIDLTGPSGGTNGILKTFKGNTLNTGTIGIPVNRNDTITEDNNWNLIGNPYPSAIDINLFFAENQYGLGPNGVLEGAIYYWSQNAPPSSTNNGNQVLNFDTMDYAIYNGSGAHIAGELHPSSVQYIPNDYIPSGQAFFVLYDDDAASNNGNVIFRNSMRVPENNEQFYRAHSTNQANRLWLNLSNTTIFSQTAIAYIDNATNGDDGAIYDAPRYFNGSSAMLVSFAENSNKPLAIQGKQTNALNLNEVISLGFTTAIDSLTSYTIGIDHFEGAFLTANAIYLRDNELNIFHDLTTESYTFNSEKGQFNTRFEVVFTQPSLATESFIVSENFLIIFEDRNNETTFKVANNHNIDSVKIYDVYGRLLYDLKGVNNSETYHLSQVNSAAYIAKVTLRNGQIITKKALKK</sequence>
<dbReference type="InterPro" id="IPR026444">
    <property type="entry name" value="Secre_tail"/>
</dbReference>